<keyword evidence="2" id="KW-1185">Reference proteome</keyword>
<sequence length="62" mass="7179">MGMQHKNQIIQSENEDDDWRNTAKLIGSFYDSKTRGSGDITNEIIFLLNDLKSMEIMKNKSK</sequence>
<evidence type="ECO:0000313" key="1">
    <source>
        <dbReference type="EMBL" id="KAK1316624.1"/>
    </source>
</evidence>
<dbReference type="EMBL" id="JAUJYO010000005">
    <property type="protein sequence ID" value="KAK1316624.1"/>
    <property type="molecule type" value="Genomic_DNA"/>
</dbReference>
<dbReference type="Proteomes" id="UP001180020">
    <property type="component" value="Unassembled WGS sequence"/>
</dbReference>
<organism evidence="1 2">
    <name type="scientific">Acorus calamus</name>
    <name type="common">Sweet flag</name>
    <dbReference type="NCBI Taxonomy" id="4465"/>
    <lineage>
        <taxon>Eukaryota</taxon>
        <taxon>Viridiplantae</taxon>
        <taxon>Streptophyta</taxon>
        <taxon>Embryophyta</taxon>
        <taxon>Tracheophyta</taxon>
        <taxon>Spermatophyta</taxon>
        <taxon>Magnoliopsida</taxon>
        <taxon>Liliopsida</taxon>
        <taxon>Acoraceae</taxon>
        <taxon>Acorus</taxon>
    </lineage>
</organism>
<dbReference type="AlphaFoldDB" id="A0AAV9ET60"/>
<reference evidence="1" key="1">
    <citation type="journal article" date="2023" name="Nat. Commun.">
        <title>Diploid and tetraploid genomes of Acorus and the evolution of monocots.</title>
        <authorList>
            <person name="Ma L."/>
            <person name="Liu K.W."/>
            <person name="Li Z."/>
            <person name="Hsiao Y.Y."/>
            <person name="Qi Y."/>
            <person name="Fu T."/>
            <person name="Tang G.D."/>
            <person name="Zhang D."/>
            <person name="Sun W.H."/>
            <person name="Liu D.K."/>
            <person name="Li Y."/>
            <person name="Chen G.Z."/>
            <person name="Liu X.D."/>
            <person name="Liao X.Y."/>
            <person name="Jiang Y.T."/>
            <person name="Yu X."/>
            <person name="Hao Y."/>
            <person name="Huang J."/>
            <person name="Zhao X.W."/>
            <person name="Ke S."/>
            <person name="Chen Y.Y."/>
            <person name="Wu W.L."/>
            <person name="Hsu J.L."/>
            <person name="Lin Y.F."/>
            <person name="Huang M.D."/>
            <person name="Li C.Y."/>
            <person name="Huang L."/>
            <person name="Wang Z.W."/>
            <person name="Zhao X."/>
            <person name="Zhong W.Y."/>
            <person name="Peng D.H."/>
            <person name="Ahmad S."/>
            <person name="Lan S."/>
            <person name="Zhang J.S."/>
            <person name="Tsai W.C."/>
            <person name="Van de Peer Y."/>
            <person name="Liu Z.J."/>
        </authorList>
    </citation>
    <scope>NUCLEOTIDE SEQUENCE</scope>
    <source>
        <strain evidence="1">CP</strain>
    </source>
</reference>
<gene>
    <name evidence="1" type="ORF">QJS10_CPA05g02226</name>
</gene>
<name>A0AAV9ET60_ACOCL</name>
<protein>
    <submittedName>
        <fullName evidence="1">Uncharacterized protein</fullName>
    </submittedName>
</protein>
<comment type="caution">
    <text evidence="1">The sequence shown here is derived from an EMBL/GenBank/DDBJ whole genome shotgun (WGS) entry which is preliminary data.</text>
</comment>
<accession>A0AAV9ET60</accession>
<evidence type="ECO:0000313" key="2">
    <source>
        <dbReference type="Proteomes" id="UP001180020"/>
    </source>
</evidence>
<proteinExistence type="predicted"/>
<reference evidence="1" key="2">
    <citation type="submission" date="2023-06" db="EMBL/GenBank/DDBJ databases">
        <authorList>
            <person name="Ma L."/>
            <person name="Liu K.-W."/>
            <person name="Li Z."/>
            <person name="Hsiao Y.-Y."/>
            <person name="Qi Y."/>
            <person name="Fu T."/>
            <person name="Tang G."/>
            <person name="Zhang D."/>
            <person name="Sun W.-H."/>
            <person name="Liu D.-K."/>
            <person name="Li Y."/>
            <person name="Chen G.-Z."/>
            <person name="Liu X.-D."/>
            <person name="Liao X.-Y."/>
            <person name="Jiang Y.-T."/>
            <person name="Yu X."/>
            <person name="Hao Y."/>
            <person name="Huang J."/>
            <person name="Zhao X.-W."/>
            <person name="Ke S."/>
            <person name="Chen Y.-Y."/>
            <person name="Wu W.-L."/>
            <person name="Hsu J.-L."/>
            <person name="Lin Y.-F."/>
            <person name="Huang M.-D."/>
            <person name="Li C.-Y."/>
            <person name="Huang L."/>
            <person name="Wang Z.-W."/>
            <person name="Zhao X."/>
            <person name="Zhong W.-Y."/>
            <person name="Peng D.-H."/>
            <person name="Ahmad S."/>
            <person name="Lan S."/>
            <person name="Zhang J.-S."/>
            <person name="Tsai W.-C."/>
            <person name="Van De Peer Y."/>
            <person name="Liu Z.-J."/>
        </authorList>
    </citation>
    <scope>NUCLEOTIDE SEQUENCE</scope>
    <source>
        <strain evidence="1">CP</strain>
        <tissue evidence="1">Leaves</tissue>
    </source>
</reference>